<comment type="caution">
    <text evidence="1">The sequence shown here is derived from an EMBL/GenBank/DDBJ whole genome shotgun (WGS) entry which is preliminary data.</text>
</comment>
<gene>
    <name evidence="1" type="ORF">GKE73_10345</name>
</gene>
<evidence type="ECO:0000313" key="2">
    <source>
        <dbReference type="Proteomes" id="UP000446658"/>
    </source>
</evidence>
<evidence type="ECO:0000313" key="1">
    <source>
        <dbReference type="EMBL" id="MTD33367.1"/>
    </source>
</evidence>
<organism evidence="1 2">
    <name type="scientific">Paludibacterium denitrificans</name>
    <dbReference type="NCBI Taxonomy" id="2675226"/>
    <lineage>
        <taxon>Bacteria</taxon>
        <taxon>Pseudomonadati</taxon>
        <taxon>Pseudomonadota</taxon>
        <taxon>Betaproteobacteria</taxon>
        <taxon>Neisseriales</taxon>
        <taxon>Chromobacteriaceae</taxon>
        <taxon>Paludibacterium</taxon>
    </lineage>
</organism>
<dbReference type="Proteomes" id="UP000446658">
    <property type="component" value="Unassembled WGS sequence"/>
</dbReference>
<proteinExistence type="predicted"/>
<reference evidence="1 2" key="1">
    <citation type="submission" date="2019-11" db="EMBL/GenBank/DDBJ databases">
        <title>Draft genome sequence of Paludibacterium sp. dN18-1.</title>
        <authorList>
            <person name="Im W.-T."/>
        </authorList>
    </citation>
    <scope>NUCLEOTIDE SEQUENCE [LARGE SCALE GENOMIC DNA]</scope>
    <source>
        <strain evidence="2">dN 18-1</strain>
    </source>
</reference>
<dbReference type="RefSeq" id="WP_230370257.1">
    <property type="nucleotide sequence ID" value="NZ_WLYX01000001.1"/>
</dbReference>
<dbReference type="AlphaFoldDB" id="A0A844GEN6"/>
<sequence>MTKFFANNRESLHTLRTFKSKFTEITLNVNQLKQQGLLRHAFKYSTWALKPDGMLLVESSPSKTGIFSTKEIDFWQVRKEFFKSVSENFHILEVDNQNGTIVARKTENNFSHTGVTFGIVYGGGEQDSILLKNAIASIGKQRRPHNRP</sequence>
<dbReference type="EMBL" id="WLYX01000001">
    <property type="protein sequence ID" value="MTD33367.1"/>
    <property type="molecule type" value="Genomic_DNA"/>
</dbReference>
<accession>A0A844GEN6</accession>
<name>A0A844GEN6_9NEIS</name>
<keyword evidence="2" id="KW-1185">Reference proteome</keyword>
<protein>
    <submittedName>
        <fullName evidence="1">Uncharacterized protein</fullName>
    </submittedName>
</protein>